<dbReference type="Gene3D" id="2.170.270.10">
    <property type="entry name" value="SET domain"/>
    <property type="match status" value="2"/>
</dbReference>
<dbReference type="SUPFAM" id="SSF82199">
    <property type="entry name" value="SET domain"/>
    <property type="match status" value="1"/>
</dbReference>
<dbReference type="CDD" id="cd08161">
    <property type="entry name" value="SET"/>
    <property type="match status" value="1"/>
</dbReference>
<protein>
    <recommendedName>
        <fullName evidence="2">SET domain-containing protein</fullName>
    </recommendedName>
</protein>
<dbReference type="SMART" id="SM00317">
    <property type="entry name" value="SET"/>
    <property type="match status" value="1"/>
</dbReference>
<evidence type="ECO:0000313" key="4">
    <source>
        <dbReference type="Proteomes" id="UP001556367"/>
    </source>
</evidence>
<dbReference type="CDD" id="cd20071">
    <property type="entry name" value="SET_SMYD"/>
    <property type="match status" value="1"/>
</dbReference>
<sequence>MSQLGYFPPDTIVVPQSEDTGPRRYVDRPSHFVDYDDAALLFTTQPRQLICGDNQTPSLPGGVSECLKLEGFPQAPQDATCPDAICIQESPERTKGIGLFAARDIPMGELVLAERPIIVMPRRAWKTLSARQGEAEVTEETLVMMQKWRGHVEKLVDRLSPENRETYFRLANAMPESCGKPLGIALTNAVEIGMLYPEDDQEDNYIEYAGVFKKLSLLNHSPNTTISWQKSSFSLRLFTVRDIKQGEELTNTFCNIFAPAASRRASLARHGIVCLCACCRAPDAETQASDARRRSLGNVALNHEYTLQRWISKPDKLPDNFILKLSLARLADFEAEGLEGEIEYMTTLWLTMRCYMALEDAGCAEVWEGAAEDAEDAGWVYELQVG</sequence>
<dbReference type="Proteomes" id="UP001556367">
    <property type="component" value="Unassembled WGS sequence"/>
</dbReference>
<dbReference type="InterPro" id="IPR053185">
    <property type="entry name" value="SET_domain_protein"/>
</dbReference>
<dbReference type="InterPro" id="IPR001214">
    <property type="entry name" value="SET_dom"/>
</dbReference>
<evidence type="ECO:0000256" key="1">
    <source>
        <dbReference type="SAM" id="MobiDB-lite"/>
    </source>
</evidence>
<dbReference type="EMBL" id="JASNQZ010000010">
    <property type="protein sequence ID" value="KAL0952333.1"/>
    <property type="molecule type" value="Genomic_DNA"/>
</dbReference>
<keyword evidence="4" id="KW-1185">Reference proteome</keyword>
<accession>A0ABR3JA26</accession>
<name>A0ABR3JA26_9AGAR</name>
<organism evidence="3 4">
    <name type="scientific">Hohenbuehelia grisea</name>
    <dbReference type="NCBI Taxonomy" id="104357"/>
    <lineage>
        <taxon>Eukaryota</taxon>
        <taxon>Fungi</taxon>
        <taxon>Dikarya</taxon>
        <taxon>Basidiomycota</taxon>
        <taxon>Agaricomycotina</taxon>
        <taxon>Agaricomycetes</taxon>
        <taxon>Agaricomycetidae</taxon>
        <taxon>Agaricales</taxon>
        <taxon>Pleurotineae</taxon>
        <taxon>Pleurotaceae</taxon>
        <taxon>Hohenbuehelia</taxon>
    </lineage>
</organism>
<dbReference type="PANTHER" id="PTHR47332:SF4">
    <property type="entry name" value="SET DOMAIN-CONTAINING PROTEIN 5"/>
    <property type="match status" value="1"/>
</dbReference>
<evidence type="ECO:0000313" key="3">
    <source>
        <dbReference type="EMBL" id="KAL0952333.1"/>
    </source>
</evidence>
<feature type="region of interest" description="Disordered" evidence="1">
    <location>
        <begin position="1"/>
        <end position="24"/>
    </location>
</feature>
<evidence type="ECO:0000259" key="2">
    <source>
        <dbReference type="PROSITE" id="PS50280"/>
    </source>
</evidence>
<gene>
    <name evidence="3" type="ORF">HGRIS_006613</name>
</gene>
<proteinExistence type="predicted"/>
<comment type="caution">
    <text evidence="3">The sequence shown here is derived from an EMBL/GenBank/DDBJ whole genome shotgun (WGS) entry which is preliminary data.</text>
</comment>
<feature type="domain" description="SET" evidence="2">
    <location>
        <begin position="83"/>
        <end position="254"/>
    </location>
</feature>
<dbReference type="PROSITE" id="PS50280">
    <property type="entry name" value="SET"/>
    <property type="match status" value="1"/>
</dbReference>
<dbReference type="PANTHER" id="PTHR47332">
    <property type="entry name" value="SET DOMAIN-CONTAINING PROTEIN 5"/>
    <property type="match status" value="1"/>
</dbReference>
<reference evidence="4" key="1">
    <citation type="submission" date="2024-06" db="EMBL/GenBank/DDBJ databases">
        <title>Multi-omics analyses provide insights into the biosynthesis of the anticancer antibiotic pleurotin in Hohenbuehelia grisea.</title>
        <authorList>
            <person name="Weaver J.A."/>
            <person name="Alberti F."/>
        </authorList>
    </citation>
    <scope>NUCLEOTIDE SEQUENCE [LARGE SCALE GENOMIC DNA]</scope>
    <source>
        <strain evidence="4">T-177</strain>
    </source>
</reference>
<dbReference type="InterPro" id="IPR046341">
    <property type="entry name" value="SET_dom_sf"/>
</dbReference>
<dbReference type="Pfam" id="PF00856">
    <property type="entry name" value="SET"/>
    <property type="match status" value="1"/>
</dbReference>